<dbReference type="InterPro" id="IPR049244">
    <property type="entry name" value="DUF6879"/>
</dbReference>
<sequence length="181" mass="20736">MTELVTGDDFAELFATFERTAWRWEAQPSYAEEYELGPLEAWRTGQPDDLEWMGDWLDDIRAATTAGKLFGRVRVFSDPPTDWQRWQIDRVMRANLDAGEDIRVLDARRAAALELPEQDFWIFDDRKVAVMHFDAATLAFTGAGIVTASEQVARYRRWQVRACDHALTLDDYLSTTPPGST</sequence>
<protein>
    <recommendedName>
        <fullName evidence="1">DUF6879 domain-containing protein</fullName>
    </recommendedName>
</protein>
<dbReference type="AlphaFoldDB" id="A0A2N3Y7L5"/>
<accession>A0A2N3Y7L5</accession>
<evidence type="ECO:0000259" key="1">
    <source>
        <dbReference type="Pfam" id="PF21806"/>
    </source>
</evidence>
<keyword evidence="3" id="KW-1185">Reference proteome</keyword>
<reference evidence="2" key="1">
    <citation type="submission" date="2017-12" db="EMBL/GenBank/DDBJ databases">
        <title>Sequencing the genomes of 1000 Actinobacteria strains.</title>
        <authorList>
            <person name="Klenk H.-P."/>
        </authorList>
    </citation>
    <scope>NUCLEOTIDE SEQUENCE [LARGE SCALE GENOMIC DNA]</scope>
    <source>
        <strain evidence="2">DSM 44228</strain>
    </source>
</reference>
<evidence type="ECO:0000313" key="3">
    <source>
        <dbReference type="Proteomes" id="UP000233786"/>
    </source>
</evidence>
<dbReference type="Pfam" id="PF21806">
    <property type="entry name" value="DUF6879"/>
    <property type="match status" value="1"/>
</dbReference>
<dbReference type="OrthoDB" id="3821358at2"/>
<proteinExistence type="predicted"/>
<dbReference type="RefSeq" id="WP_010310537.1">
    <property type="nucleotide sequence ID" value="NZ_CP061007.1"/>
</dbReference>
<evidence type="ECO:0000313" key="2">
    <source>
        <dbReference type="EMBL" id="PKW18900.1"/>
    </source>
</evidence>
<gene>
    <name evidence="2" type="ORF">A8926_7038</name>
</gene>
<comment type="caution">
    <text evidence="2">The sequence shown here is derived from an EMBL/GenBank/DDBJ whole genome shotgun (WGS) entry which is preliminary data.</text>
</comment>
<feature type="domain" description="DUF6879" evidence="1">
    <location>
        <begin position="8"/>
        <end position="173"/>
    </location>
</feature>
<organism evidence="2 3">
    <name type="scientific">Saccharopolyspora spinosa</name>
    <dbReference type="NCBI Taxonomy" id="60894"/>
    <lineage>
        <taxon>Bacteria</taxon>
        <taxon>Bacillati</taxon>
        <taxon>Actinomycetota</taxon>
        <taxon>Actinomycetes</taxon>
        <taxon>Pseudonocardiales</taxon>
        <taxon>Pseudonocardiaceae</taxon>
        <taxon>Saccharopolyspora</taxon>
    </lineage>
</organism>
<dbReference type="STRING" id="994479.GCA_000194155_05053"/>
<dbReference type="Proteomes" id="UP000233786">
    <property type="component" value="Unassembled WGS sequence"/>
</dbReference>
<dbReference type="EMBL" id="PJNB01000001">
    <property type="protein sequence ID" value="PKW18900.1"/>
    <property type="molecule type" value="Genomic_DNA"/>
</dbReference>
<name>A0A2N3Y7L5_SACSN</name>